<proteinExistence type="predicted"/>
<dbReference type="InterPro" id="IPR029154">
    <property type="entry name" value="HIBADH-like_NADP-bd"/>
</dbReference>
<dbReference type="Proteomes" id="UP000563524">
    <property type="component" value="Unassembled WGS sequence"/>
</dbReference>
<dbReference type="InterPro" id="IPR051265">
    <property type="entry name" value="HIBADH-related_NP60_sf"/>
</dbReference>
<dbReference type="InterPro" id="IPR002204">
    <property type="entry name" value="3-OH-isobutyrate_DH-rel_CS"/>
</dbReference>
<dbReference type="SUPFAM" id="SSF51735">
    <property type="entry name" value="NAD(P)-binding Rossmann-fold domains"/>
    <property type="match status" value="1"/>
</dbReference>
<dbReference type="GO" id="GO:0016054">
    <property type="term" value="P:organic acid catabolic process"/>
    <property type="evidence" value="ECO:0007669"/>
    <property type="project" value="UniProtKB-ARBA"/>
</dbReference>
<dbReference type="InterPro" id="IPR006115">
    <property type="entry name" value="6PGDH_NADP-bd"/>
</dbReference>
<protein>
    <submittedName>
        <fullName evidence="6">3-hydroxyisobutyrate dehydrogenase-like beta-hydroxyacid dehydrogenase</fullName>
    </submittedName>
</protein>
<dbReference type="Pfam" id="PF14833">
    <property type="entry name" value="NAD_binding_11"/>
    <property type="match status" value="1"/>
</dbReference>
<comment type="caution">
    <text evidence="6">The sequence shown here is derived from an EMBL/GenBank/DDBJ whole genome shotgun (WGS) entry which is preliminary data.</text>
</comment>
<dbReference type="InterPro" id="IPR013328">
    <property type="entry name" value="6PGD_dom2"/>
</dbReference>
<feature type="domain" description="6-phosphogluconate dehydrogenase NADP-binding" evidence="4">
    <location>
        <begin position="3"/>
        <end position="162"/>
    </location>
</feature>
<dbReference type="Pfam" id="PF03446">
    <property type="entry name" value="NAD_binding_2"/>
    <property type="match status" value="1"/>
</dbReference>
<dbReference type="PANTHER" id="PTHR43580">
    <property type="entry name" value="OXIDOREDUCTASE GLYR1-RELATED"/>
    <property type="match status" value="1"/>
</dbReference>
<name>A0A840I500_9PROT</name>
<dbReference type="RefSeq" id="WP_183817987.1">
    <property type="nucleotide sequence ID" value="NZ_JACHOB010000004.1"/>
</dbReference>
<keyword evidence="1" id="KW-0560">Oxidoreductase</keyword>
<dbReference type="InterPro" id="IPR008927">
    <property type="entry name" value="6-PGluconate_DH-like_C_sf"/>
</dbReference>
<evidence type="ECO:0000256" key="2">
    <source>
        <dbReference type="ARBA" id="ARBA00023027"/>
    </source>
</evidence>
<evidence type="ECO:0000313" key="6">
    <source>
        <dbReference type="EMBL" id="MBB4659405.1"/>
    </source>
</evidence>
<feature type="active site" evidence="3">
    <location>
        <position position="171"/>
    </location>
</feature>
<dbReference type="InterPro" id="IPR015815">
    <property type="entry name" value="HIBADH-related"/>
</dbReference>
<dbReference type="GO" id="GO:0051287">
    <property type="term" value="F:NAD binding"/>
    <property type="evidence" value="ECO:0007669"/>
    <property type="project" value="InterPro"/>
</dbReference>
<accession>A0A840I500</accession>
<dbReference type="PANTHER" id="PTHR43580:SF2">
    <property type="entry name" value="CYTOKINE-LIKE NUCLEAR FACTOR N-PAC"/>
    <property type="match status" value="1"/>
</dbReference>
<evidence type="ECO:0000256" key="3">
    <source>
        <dbReference type="PIRSR" id="PIRSR000103-1"/>
    </source>
</evidence>
<dbReference type="PIRSF" id="PIRSF000103">
    <property type="entry name" value="HIBADH"/>
    <property type="match status" value="1"/>
</dbReference>
<dbReference type="InterPro" id="IPR036291">
    <property type="entry name" value="NAD(P)-bd_dom_sf"/>
</dbReference>
<gene>
    <name evidence="6" type="ORF">GGQ59_001942</name>
</gene>
<keyword evidence="7" id="KW-1185">Reference proteome</keyword>
<feature type="domain" description="3-hydroxyisobutyrate dehydrogenase-like NAD-binding" evidence="5">
    <location>
        <begin position="165"/>
        <end position="282"/>
    </location>
</feature>
<dbReference type="GO" id="GO:0050661">
    <property type="term" value="F:NADP binding"/>
    <property type="evidence" value="ECO:0007669"/>
    <property type="project" value="InterPro"/>
</dbReference>
<dbReference type="Gene3D" id="3.40.50.720">
    <property type="entry name" value="NAD(P)-binding Rossmann-like Domain"/>
    <property type="match status" value="1"/>
</dbReference>
<reference evidence="6 7" key="1">
    <citation type="submission" date="2020-08" db="EMBL/GenBank/DDBJ databases">
        <title>Genomic Encyclopedia of Type Strains, Phase IV (KMG-IV): sequencing the most valuable type-strain genomes for metagenomic binning, comparative biology and taxonomic classification.</title>
        <authorList>
            <person name="Goeker M."/>
        </authorList>
    </citation>
    <scope>NUCLEOTIDE SEQUENCE [LARGE SCALE GENOMIC DNA]</scope>
    <source>
        <strain evidence="6 7">DSM 102850</strain>
    </source>
</reference>
<organism evidence="6 7">
    <name type="scientific">Parvularcula dongshanensis</name>
    <dbReference type="NCBI Taxonomy" id="1173995"/>
    <lineage>
        <taxon>Bacteria</taxon>
        <taxon>Pseudomonadati</taxon>
        <taxon>Pseudomonadota</taxon>
        <taxon>Alphaproteobacteria</taxon>
        <taxon>Parvularculales</taxon>
        <taxon>Parvularculaceae</taxon>
        <taxon>Parvularcula</taxon>
    </lineage>
</organism>
<dbReference type="AlphaFoldDB" id="A0A840I500"/>
<evidence type="ECO:0000259" key="4">
    <source>
        <dbReference type="Pfam" id="PF03446"/>
    </source>
</evidence>
<evidence type="ECO:0000259" key="5">
    <source>
        <dbReference type="Pfam" id="PF14833"/>
    </source>
</evidence>
<dbReference type="GO" id="GO:0016491">
    <property type="term" value="F:oxidoreductase activity"/>
    <property type="evidence" value="ECO:0007669"/>
    <property type="project" value="UniProtKB-KW"/>
</dbReference>
<dbReference type="EMBL" id="JACHOB010000004">
    <property type="protein sequence ID" value="MBB4659405.1"/>
    <property type="molecule type" value="Genomic_DNA"/>
</dbReference>
<dbReference type="SUPFAM" id="SSF48179">
    <property type="entry name" value="6-phosphogluconate dehydrogenase C-terminal domain-like"/>
    <property type="match status" value="1"/>
</dbReference>
<sequence length="286" mass="29088">MSRVAFLGLGAMGSRMAVRLMEAGHDLTVWNRSPERAAPLEEKGAKAAATPREAAGGAEFVIAMVRDDDASREVWEGADGALGSMGEGAIALEMSTVTAGRARAFASAAKAAGAVPIDAPVSGSRPQAEAGELVILAGGRQADVERAKPLLLAMGKSVEHAGPIGAGATAKLLVNAALGTQVAMMAELLSLGAKLGLEPEKTLDLLSATPWASPAAKTAGGLMVKRSFDPLFPVELVAKDLGYAAGASEEAKTPIIDAARALFEDAEANGLAAENMSAVVKRYEAG</sequence>
<dbReference type="Gene3D" id="1.10.1040.10">
    <property type="entry name" value="N-(1-d-carboxylethyl)-l-norvaline Dehydrogenase, domain 2"/>
    <property type="match status" value="1"/>
</dbReference>
<evidence type="ECO:0000256" key="1">
    <source>
        <dbReference type="ARBA" id="ARBA00023002"/>
    </source>
</evidence>
<evidence type="ECO:0000313" key="7">
    <source>
        <dbReference type="Proteomes" id="UP000563524"/>
    </source>
</evidence>
<keyword evidence="2" id="KW-0520">NAD</keyword>
<dbReference type="PROSITE" id="PS00895">
    <property type="entry name" value="3_HYDROXYISOBUT_DH"/>
    <property type="match status" value="1"/>
</dbReference>